<dbReference type="Proteomes" id="UP000239210">
    <property type="component" value="Unassembled WGS sequence"/>
</dbReference>
<dbReference type="EMBL" id="PVTG01000004">
    <property type="protein sequence ID" value="PRY50143.1"/>
    <property type="molecule type" value="Genomic_DNA"/>
</dbReference>
<protein>
    <submittedName>
        <fullName evidence="1">Uncharacterized protein</fullName>
    </submittedName>
</protein>
<organism evidence="1 2">
    <name type="scientific">Geodermatophilus tzadiensis</name>
    <dbReference type="NCBI Taxonomy" id="1137988"/>
    <lineage>
        <taxon>Bacteria</taxon>
        <taxon>Bacillati</taxon>
        <taxon>Actinomycetota</taxon>
        <taxon>Actinomycetes</taxon>
        <taxon>Geodermatophilales</taxon>
        <taxon>Geodermatophilaceae</taxon>
        <taxon>Geodermatophilus</taxon>
    </lineage>
</organism>
<sequence length="93" mass="9861">MYVGVVHTIRDADGWMEMMRGVDPAAMPAGIELLSTGTSQDVDRAVCLWRAPSVEALQTALDQLAGPYAHNDCFGVQDETVMVAGPVQQAAGV</sequence>
<keyword evidence="2" id="KW-1185">Reference proteome</keyword>
<reference evidence="1 2" key="1">
    <citation type="submission" date="2018-03" db="EMBL/GenBank/DDBJ databases">
        <title>Genomic Encyclopedia of Archaeal and Bacterial Type Strains, Phase II (KMG-II): from individual species to whole genera.</title>
        <authorList>
            <person name="Goeker M."/>
        </authorList>
    </citation>
    <scope>NUCLEOTIDE SEQUENCE [LARGE SCALE GENOMIC DNA]</scope>
    <source>
        <strain evidence="1 2">DSM 45416</strain>
    </source>
</reference>
<dbReference type="OrthoDB" id="3690833at2"/>
<evidence type="ECO:0000313" key="2">
    <source>
        <dbReference type="Proteomes" id="UP000239210"/>
    </source>
</evidence>
<name>A0A2T0TWW5_9ACTN</name>
<gene>
    <name evidence="1" type="ORF">LY71_104180</name>
</gene>
<dbReference type="RefSeq" id="WP_106276381.1">
    <property type="nucleotide sequence ID" value="NZ_PVTG01000004.1"/>
</dbReference>
<dbReference type="AlphaFoldDB" id="A0A2T0TWW5"/>
<evidence type="ECO:0000313" key="1">
    <source>
        <dbReference type="EMBL" id="PRY50143.1"/>
    </source>
</evidence>
<proteinExistence type="predicted"/>
<comment type="caution">
    <text evidence="1">The sequence shown here is derived from an EMBL/GenBank/DDBJ whole genome shotgun (WGS) entry which is preliminary data.</text>
</comment>
<accession>A0A2T0TWW5</accession>